<dbReference type="AlphaFoldDB" id="A0A392PHQ6"/>
<comment type="caution">
    <text evidence="1">The sequence shown here is derived from an EMBL/GenBank/DDBJ whole genome shotgun (WGS) entry which is preliminary data.</text>
</comment>
<accession>A0A392PHQ6</accession>
<reference evidence="1 2" key="1">
    <citation type="journal article" date="2018" name="Front. Plant Sci.">
        <title>Red Clover (Trifolium pratense) and Zigzag Clover (T. medium) - A Picture of Genomic Similarities and Differences.</title>
        <authorList>
            <person name="Dluhosova J."/>
            <person name="Istvanek J."/>
            <person name="Nedelnik J."/>
            <person name="Repkova J."/>
        </authorList>
    </citation>
    <scope>NUCLEOTIDE SEQUENCE [LARGE SCALE GENOMIC DNA]</scope>
    <source>
        <strain evidence="2">cv. 10/8</strain>
        <tissue evidence="1">Leaf</tissue>
    </source>
</reference>
<name>A0A392PHQ6_9FABA</name>
<dbReference type="Proteomes" id="UP000265520">
    <property type="component" value="Unassembled WGS sequence"/>
</dbReference>
<sequence>MNKNMFNLVHQDILLIFHNHHGHFPIFHLLPLHYSTIVSPPFTVTKETSIPLQFPKVSSLLDPTVVEFVFGSNQIAWTKGISNQAPAVFAPF</sequence>
<dbReference type="EMBL" id="LXQA010079149">
    <property type="protein sequence ID" value="MCI11177.1"/>
    <property type="molecule type" value="Genomic_DNA"/>
</dbReference>
<evidence type="ECO:0000313" key="1">
    <source>
        <dbReference type="EMBL" id="MCI11177.1"/>
    </source>
</evidence>
<organism evidence="1 2">
    <name type="scientific">Trifolium medium</name>
    <dbReference type="NCBI Taxonomy" id="97028"/>
    <lineage>
        <taxon>Eukaryota</taxon>
        <taxon>Viridiplantae</taxon>
        <taxon>Streptophyta</taxon>
        <taxon>Embryophyta</taxon>
        <taxon>Tracheophyta</taxon>
        <taxon>Spermatophyta</taxon>
        <taxon>Magnoliopsida</taxon>
        <taxon>eudicotyledons</taxon>
        <taxon>Gunneridae</taxon>
        <taxon>Pentapetalae</taxon>
        <taxon>rosids</taxon>
        <taxon>fabids</taxon>
        <taxon>Fabales</taxon>
        <taxon>Fabaceae</taxon>
        <taxon>Papilionoideae</taxon>
        <taxon>50 kb inversion clade</taxon>
        <taxon>NPAAA clade</taxon>
        <taxon>Hologalegina</taxon>
        <taxon>IRL clade</taxon>
        <taxon>Trifolieae</taxon>
        <taxon>Trifolium</taxon>
    </lineage>
</organism>
<keyword evidence="2" id="KW-1185">Reference proteome</keyword>
<proteinExistence type="predicted"/>
<evidence type="ECO:0000313" key="2">
    <source>
        <dbReference type="Proteomes" id="UP000265520"/>
    </source>
</evidence>
<protein>
    <submittedName>
        <fullName evidence="1">Uncharacterized protein</fullName>
    </submittedName>
</protein>